<organism evidence="2 3">
    <name type="scientific">Flavobacterium silvisoli</name>
    <dbReference type="NCBI Taxonomy" id="2529433"/>
    <lineage>
        <taxon>Bacteria</taxon>
        <taxon>Pseudomonadati</taxon>
        <taxon>Bacteroidota</taxon>
        <taxon>Flavobacteriia</taxon>
        <taxon>Flavobacteriales</taxon>
        <taxon>Flavobacteriaceae</taxon>
        <taxon>Flavobacterium</taxon>
    </lineage>
</organism>
<protein>
    <submittedName>
        <fullName evidence="2">T9SS type B sorting domain-containing protein</fullName>
    </submittedName>
</protein>
<dbReference type="Proteomes" id="UP000293300">
    <property type="component" value="Unassembled WGS sequence"/>
</dbReference>
<keyword evidence="3" id="KW-1185">Reference proteome</keyword>
<evidence type="ECO:0000313" key="3">
    <source>
        <dbReference type="Proteomes" id="UP000293300"/>
    </source>
</evidence>
<dbReference type="Pfam" id="PF13585">
    <property type="entry name" value="CHU_C"/>
    <property type="match status" value="1"/>
</dbReference>
<dbReference type="OrthoDB" id="9765926at2"/>
<proteinExistence type="predicted"/>
<dbReference type="EMBL" id="SJPE01000001">
    <property type="protein sequence ID" value="TBX71001.1"/>
    <property type="molecule type" value="Genomic_DNA"/>
</dbReference>
<dbReference type="InterPro" id="IPR026341">
    <property type="entry name" value="T9SS_type_B"/>
</dbReference>
<evidence type="ECO:0000256" key="1">
    <source>
        <dbReference type="SAM" id="SignalP"/>
    </source>
</evidence>
<feature type="signal peptide" evidence="1">
    <location>
        <begin position="1"/>
        <end position="18"/>
    </location>
</feature>
<dbReference type="NCBIfam" id="TIGR04131">
    <property type="entry name" value="Bac_Flav_CTERM"/>
    <property type="match status" value="1"/>
</dbReference>
<comment type="caution">
    <text evidence="2">The sequence shown here is derived from an EMBL/GenBank/DDBJ whole genome shotgun (WGS) entry which is preliminary data.</text>
</comment>
<name>A0A4V2L5K3_9FLAO</name>
<dbReference type="RefSeq" id="WP_131474613.1">
    <property type="nucleotide sequence ID" value="NZ_SJPE01000001.1"/>
</dbReference>
<reference evidence="2 3" key="1">
    <citation type="submission" date="2019-02" db="EMBL/GenBank/DDBJ databases">
        <title>Flavobacterium sp. RD-2-33 isolated from forest soil.</title>
        <authorList>
            <person name="Chaudhary D.K."/>
        </authorList>
    </citation>
    <scope>NUCLEOTIDE SEQUENCE [LARGE SCALE GENOMIC DNA]</scope>
    <source>
        <strain evidence="2 3">RD-2-33</strain>
    </source>
</reference>
<feature type="chain" id="PRO_5020847342" evidence="1">
    <location>
        <begin position="19"/>
        <end position="796"/>
    </location>
</feature>
<evidence type="ECO:0000313" key="2">
    <source>
        <dbReference type="EMBL" id="TBX71001.1"/>
    </source>
</evidence>
<keyword evidence="1" id="KW-0732">Signal</keyword>
<gene>
    <name evidence="2" type="ORF">EZL74_00425</name>
</gene>
<accession>A0A4V2L5K3</accession>
<dbReference type="AlphaFoldDB" id="A0A4V2L5K3"/>
<sequence length="796" mass="86565">MKNVLLFILLLLSVTLNAQNDCTDALVVCGNTNFNDIDVTGPGALQEVNSCGGHEHNSIWMKIKIATSGTLEFTIIPQSSSLSEDFDFYLYYFDSCIQNNIIRCSTTNPVMAGLSYNITGLRSSETDTSEGPATDGNGFVSVVDVVEGETYMLVIDRAIGNSNFSLIWSGTATFNEPPKFDLPPEVTSLDLTECDVDGVPNASTAFNLTQNTPLIIGSQTDVEVTYYINESDAFLGVNPIANPNSFVNTSNPQTIYVRIENTITECYNNGSFTISISGEIGLSANEFSICDDTTDGSQFNGQTTFNMQEVTSIVYPDFGPGITLNYYLSKADAENDINPLPQFFYNTVPELQTIFIKIDDGNCFLISPIDLIVHSFPAVAGANLVQCDYGINPDGLTTFNLKEADGFFTNGDPSVSVTYYLDNASLAADLPLSANYTNVANPQVIIAKLINGNGCSAFYPLTLIVNVTAGQTIAALETCDLQQTGFATFNLSQANVVLSPSQTAAYYATLQNALLKQNQLTNLMYTNTSPYNSSVFVRVEDGMNGCSGISEIPLKVNRLPQIEANDEAYICANISGFQTTIDAGILDGQPYNFVWSYGGSVLPYTTYAINVDQPGTYKVDIINSHGCINTRSVEVSPSYGASITSVISQGTAVENNSVIINPALPNYSYSIDHPEGPFQSSNQFYDISCGIHTAYVIDNDGCGVGSKSFEIIGIPVYFTPNDDGHNDTWNLRCTTTQPDTIIQIFDRFGKFIKQIKAGGEGWDGNFNGKKLPSDDYWYFIKFSDGRTQKGHFALKR</sequence>